<dbReference type="EMBL" id="MU001680">
    <property type="protein sequence ID" value="KAF2457415.1"/>
    <property type="molecule type" value="Genomic_DNA"/>
</dbReference>
<dbReference type="SUPFAM" id="SSF52833">
    <property type="entry name" value="Thioredoxin-like"/>
    <property type="match status" value="1"/>
</dbReference>
<dbReference type="AlphaFoldDB" id="A0A6A6P082"/>
<feature type="domain" description="DSBA-like thioredoxin" evidence="1">
    <location>
        <begin position="6"/>
        <end position="208"/>
    </location>
</feature>
<dbReference type="InterPro" id="IPR001853">
    <property type="entry name" value="DSBA-like_thioredoxin_dom"/>
</dbReference>
<protein>
    <submittedName>
        <fullName evidence="2">DSBA-like thioredoxin domain-containing protein</fullName>
    </submittedName>
</protein>
<dbReference type="PANTHER" id="PTHR13887:SF41">
    <property type="entry name" value="THIOREDOXIN SUPERFAMILY PROTEIN"/>
    <property type="match status" value="1"/>
</dbReference>
<dbReference type="Proteomes" id="UP000799766">
    <property type="component" value="Unassembled WGS sequence"/>
</dbReference>
<sequence>MTKFDIRIVSDVVCPWCYVGKKRLEKGIELFREAHPDSNDTFTTTWYPFYLNPDAPITGIDKKEMYDNKFGPERTRMMFARLSAIGEAEGINFKFGGRTGNTRNAHRLVQLGKTKGPDVQTKIVEALFEAYFENEKDITDEETLVSAGVKAGIEESEVKDWLKSGKGGKDVDSEVTEANSNMITGVPHFTLQDQYEVEGAQDPQAFTRLFELIKARNL</sequence>
<proteinExistence type="predicted"/>
<organism evidence="2 3">
    <name type="scientific">Lineolata rhizophorae</name>
    <dbReference type="NCBI Taxonomy" id="578093"/>
    <lineage>
        <taxon>Eukaryota</taxon>
        <taxon>Fungi</taxon>
        <taxon>Dikarya</taxon>
        <taxon>Ascomycota</taxon>
        <taxon>Pezizomycotina</taxon>
        <taxon>Dothideomycetes</taxon>
        <taxon>Dothideomycetes incertae sedis</taxon>
        <taxon>Lineolatales</taxon>
        <taxon>Lineolataceae</taxon>
        <taxon>Lineolata</taxon>
    </lineage>
</organism>
<gene>
    <name evidence="2" type="ORF">BDY21DRAFT_343777</name>
</gene>
<reference evidence="2" key="1">
    <citation type="journal article" date="2020" name="Stud. Mycol.">
        <title>101 Dothideomycetes genomes: a test case for predicting lifestyles and emergence of pathogens.</title>
        <authorList>
            <person name="Haridas S."/>
            <person name="Albert R."/>
            <person name="Binder M."/>
            <person name="Bloem J."/>
            <person name="Labutti K."/>
            <person name="Salamov A."/>
            <person name="Andreopoulos B."/>
            <person name="Baker S."/>
            <person name="Barry K."/>
            <person name="Bills G."/>
            <person name="Bluhm B."/>
            <person name="Cannon C."/>
            <person name="Castanera R."/>
            <person name="Culley D."/>
            <person name="Daum C."/>
            <person name="Ezra D."/>
            <person name="Gonzalez J."/>
            <person name="Henrissat B."/>
            <person name="Kuo A."/>
            <person name="Liang C."/>
            <person name="Lipzen A."/>
            <person name="Lutzoni F."/>
            <person name="Magnuson J."/>
            <person name="Mondo S."/>
            <person name="Nolan M."/>
            <person name="Ohm R."/>
            <person name="Pangilinan J."/>
            <person name="Park H.-J."/>
            <person name="Ramirez L."/>
            <person name="Alfaro M."/>
            <person name="Sun H."/>
            <person name="Tritt A."/>
            <person name="Yoshinaga Y."/>
            <person name="Zwiers L.-H."/>
            <person name="Turgeon B."/>
            <person name="Goodwin S."/>
            <person name="Spatafora J."/>
            <person name="Crous P."/>
            <person name="Grigoriev I."/>
        </authorList>
    </citation>
    <scope>NUCLEOTIDE SEQUENCE</scope>
    <source>
        <strain evidence="2">ATCC 16933</strain>
    </source>
</reference>
<dbReference type="PANTHER" id="PTHR13887">
    <property type="entry name" value="GLUTATHIONE S-TRANSFERASE KAPPA"/>
    <property type="match status" value="1"/>
</dbReference>
<evidence type="ECO:0000313" key="2">
    <source>
        <dbReference type="EMBL" id="KAF2457415.1"/>
    </source>
</evidence>
<evidence type="ECO:0000259" key="1">
    <source>
        <dbReference type="Pfam" id="PF01323"/>
    </source>
</evidence>
<dbReference type="CDD" id="cd03024">
    <property type="entry name" value="DsbA_FrnE"/>
    <property type="match status" value="1"/>
</dbReference>
<evidence type="ECO:0000313" key="3">
    <source>
        <dbReference type="Proteomes" id="UP000799766"/>
    </source>
</evidence>
<dbReference type="Gene3D" id="3.40.30.10">
    <property type="entry name" value="Glutaredoxin"/>
    <property type="match status" value="1"/>
</dbReference>
<accession>A0A6A6P082</accession>
<keyword evidence="3" id="KW-1185">Reference proteome</keyword>
<dbReference type="OrthoDB" id="1930760at2759"/>
<dbReference type="GO" id="GO:0016491">
    <property type="term" value="F:oxidoreductase activity"/>
    <property type="evidence" value="ECO:0007669"/>
    <property type="project" value="InterPro"/>
</dbReference>
<dbReference type="InterPro" id="IPR036249">
    <property type="entry name" value="Thioredoxin-like_sf"/>
</dbReference>
<dbReference type="Pfam" id="PF01323">
    <property type="entry name" value="DSBA"/>
    <property type="match status" value="1"/>
</dbReference>
<name>A0A6A6P082_9PEZI</name>